<evidence type="ECO:0000313" key="1">
    <source>
        <dbReference type="EMBL" id="KVW96039.1"/>
    </source>
</evidence>
<dbReference type="RefSeq" id="WP_059754752.1">
    <property type="nucleotide sequence ID" value="NZ_LDUG01000021.1"/>
</dbReference>
<proteinExistence type="predicted"/>
<accession>A0A106BP44</accession>
<dbReference type="AlphaFoldDB" id="A0A106BP44"/>
<reference evidence="1 2" key="1">
    <citation type="journal article" date="2015" name="Appl. Environ. Microbiol.">
        <title>Aerobic and Anaerobic Thiosulfate Oxidation by a Cold-Adapted, Subglacial Chemoautotroph.</title>
        <authorList>
            <person name="Harrold Z.R."/>
            <person name="Skidmore M.L."/>
            <person name="Hamilton T.L."/>
            <person name="Desch L."/>
            <person name="Amada K."/>
            <person name="van Gelder W."/>
            <person name="Glover K."/>
            <person name="Roden E.E."/>
            <person name="Boyd E.S."/>
        </authorList>
    </citation>
    <scope>NUCLEOTIDE SEQUENCE [LARGE SCALE GENOMIC DNA]</scope>
    <source>
        <strain evidence="1 2">RG</strain>
    </source>
</reference>
<keyword evidence="2" id="KW-1185">Reference proteome</keyword>
<gene>
    <name evidence="1" type="ORF">ABW22_08335</name>
</gene>
<comment type="caution">
    <text evidence="1">The sequence shown here is derived from an EMBL/GenBank/DDBJ whole genome shotgun (WGS) entry which is preliminary data.</text>
</comment>
<name>A0A106BP44_THIDE</name>
<dbReference type="Proteomes" id="UP000064243">
    <property type="component" value="Unassembled WGS sequence"/>
</dbReference>
<dbReference type="EMBL" id="LDUG01000021">
    <property type="protein sequence ID" value="KVW96039.1"/>
    <property type="molecule type" value="Genomic_DNA"/>
</dbReference>
<organism evidence="1 2">
    <name type="scientific">Thiobacillus denitrificans</name>
    <dbReference type="NCBI Taxonomy" id="36861"/>
    <lineage>
        <taxon>Bacteria</taxon>
        <taxon>Pseudomonadati</taxon>
        <taxon>Pseudomonadota</taxon>
        <taxon>Betaproteobacteria</taxon>
        <taxon>Nitrosomonadales</taxon>
        <taxon>Thiobacillaceae</taxon>
        <taxon>Thiobacillus</taxon>
    </lineage>
</organism>
<dbReference type="PATRIC" id="fig|36861.3.peg.1318"/>
<sequence length="75" mass="8212">MDIVDMIVHVNETIPTERMHELEDVVRTDACVISACSSNENPHLLMVTYNPACTSSGYVLNMIQAQGVHANLVGL</sequence>
<protein>
    <recommendedName>
        <fullName evidence="3">ATP-binding protein</fullName>
    </recommendedName>
</protein>
<evidence type="ECO:0008006" key="3">
    <source>
        <dbReference type="Google" id="ProtNLM"/>
    </source>
</evidence>
<evidence type="ECO:0000313" key="2">
    <source>
        <dbReference type="Proteomes" id="UP000064243"/>
    </source>
</evidence>
<dbReference type="OrthoDB" id="7062904at2"/>